<sequence>MIATPPPAEPQSISASAISFVVEEERPARPRPGPTNLTGNWPRLSWDTSYSSAADSLLRDATIAEPAAAAQPDTPRITTARGTLSPNRAACPVSANPTSAGYEGSCDASHPPQDHDIVSICERLHRFFGDKEEYTKFLACRGESAQQLLDLLQDLLDYDPNPDTTNRRRIFKALIRLSRDSKLHPQCLKLPGVTETQVVAGGTFSDVYKGLLCGQNVAIKTMRVFVDSDIDALLKEFSREALIWRQLCHPNLLPFFCLFYLHGRLCLVSPWMENGHLRAFLKKGSCDMDRLLSLVLDVALGLAHLHKKGVVHGDLKGDNIFITPSFRACIADFGLSFVITSCSSLQFTNSSKHTQGGAIRYQAPELHRGWNKDLRSDIYAFACVVHEMLTGKAPFAELYTEGAVIQAVHEGRRPSRPASCPDGLWDLLQDCWDERPDLRPTASQVVERLEGPDIKAERAESTPDWDEKFTAKFRRNLRGSRASFPSWAQFERIIIGDDHDSVPRPVEGLAPRFGQVAGESSGQEQEVDSDGNHETKRPRTAEPTFSPVQRT</sequence>
<protein>
    <submittedName>
        <fullName evidence="3">Kinase-like domain-containing protein</fullName>
    </submittedName>
</protein>
<dbReference type="PROSITE" id="PS50011">
    <property type="entry name" value="PROTEIN_KINASE_DOM"/>
    <property type="match status" value="1"/>
</dbReference>
<accession>A0AAD7F779</accession>
<evidence type="ECO:0000313" key="4">
    <source>
        <dbReference type="Proteomes" id="UP001221142"/>
    </source>
</evidence>
<dbReference type="Gene3D" id="1.10.510.10">
    <property type="entry name" value="Transferase(Phosphotransferase) domain 1"/>
    <property type="match status" value="1"/>
</dbReference>
<dbReference type="Proteomes" id="UP001221142">
    <property type="component" value="Unassembled WGS sequence"/>
</dbReference>
<proteinExistence type="predicted"/>
<dbReference type="PANTHER" id="PTHR44329">
    <property type="entry name" value="SERINE/THREONINE-PROTEIN KINASE TNNI3K-RELATED"/>
    <property type="match status" value="1"/>
</dbReference>
<dbReference type="GO" id="GO:0005524">
    <property type="term" value="F:ATP binding"/>
    <property type="evidence" value="ECO:0007669"/>
    <property type="project" value="InterPro"/>
</dbReference>
<evidence type="ECO:0000313" key="3">
    <source>
        <dbReference type="EMBL" id="KAJ7606528.1"/>
    </source>
</evidence>
<dbReference type="AlphaFoldDB" id="A0AAD7F779"/>
<feature type="region of interest" description="Disordered" evidence="1">
    <location>
        <begin position="499"/>
        <end position="551"/>
    </location>
</feature>
<keyword evidence="3" id="KW-0418">Kinase</keyword>
<dbReference type="EMBL" id="JARKIF010000056">
    <property type="protein sequence ID" value="KAJ7606528.1"/>
    <property type="molecule type" value="Genomic_DNA"/>
</dbReference>
<gene>
    <name evidence="3" type="ORF">FB45DRAFT_1041031</name>
</gene>
<feature type="compositionally biased region" description="Basic and acidic residues" evidence="1">
    <location>
        <begin position="530"/>
        <end position="540"/>
    </location>
</feature>
<dbReference type="SMART" id="SM00220">
    <property type="entry name" value="S_TKc"/>
    <property type="match status" value="1"/>
</dbReference>
<feature type="domain" description="Protein kinase" evidence="2">
    <location>
        <begin position="193"/>
        <end position="454"/>
    </location>
</feature>
<comment type="caution">
    <text evidence="3">The sequence shown here is derived from an EMBL/GenBank/DDBJ whole genome shotgun (WGS) entry which is preliminary data.</text>
</comment>
<dbReference type="PROSITE" id="PS00108">
    <property type="entry name" value="PROTEIN_KINASE_ST"/>
    <property type="match status" value="1"/>
</dbReference>
<dbReference type="GO" id="GO:0004674">
    <property type="term" value="F:protein serine/threonine kinase activity"/>
    <property type="evidence" value="ECO:0007669"/>
    <property type="project" value="TreeGrafter"/>
</dbReference>
<dbReference type="InterPro" id="IPR008271">
    <property type="entry name" value="Ser/Thr_kinase_AS"/>
</dbReference>
<dbReference type="InterPro" id="IPR001245">
    <property type="entry name" value="Ser-Thr/Tyr_kinase_cat_dom"/>
</dbReference>
<keyword evidence="3" id="KW-0808">Transferase</keyword>
<evidence type="ECO:0000259" key="2">
    <source>
        <dbReference type="PROSITE" id="PS50011"/>
    </source>
</evidence>
<dbReference type="PRINTS" id="PR00109">
    <property type="entry name" value="TYRKINASE"/>
</dbReference>
<dbReference type="SUPFAM" id="SSF56112">
    <property type="entry name" value="Protein kinase-like (PK-like)"/>
    <property type="match status" value="1"/>
</dbReference>
<dbReference type="InterPro" id="IPR051681">
    <property type="entry name" value="Ser/Thr_Kinases-Pseudokinases"/>
</dbReference>
<reference evidence="3" key="1">
    <citation type="submission" date="2023-03" db="EMBL/GenBank/DDBJ databases">
        <title>Massive genome expansion in bonnet fungi (Mycena s.s.) driven by repeated elements and novel gene families across ecological guilds.</title>
        <authorList>
            <consortium name="Lawrence Berkeley National Laboratory"/>
            <person name="Harder C.B."/>
            <person name="Miyauchi S."/>
            <person name="Viragh M."/>
            <person name="Kuo A."/>
            <person name="Thoen E."/>
            <person name="Andreopoulos B."/>
            <person name="Lu D."/>
            <person name="Skrede I."/>
            <person name="Drula E."/>
            <person name="Henrissat B."/>
            <person name="Morin E."/>
            <person name="Kohler A."/>
            <person name="Barry K."/>
            <person name="LaButti K."/>
            <person name="Morin E."/>
            <person name="Salamov A."/>
            <person name="Lipzen A."/>
            <person name="Mereny Z."/>
            <person name="Hegedus B."/>
            <person name="Baldrian P."/>
            <person name="Stursova M."/>
            <person name="Weitz H."/>
            <person name="Taylor A."/>
            <person name="Grigoriev I.V."/>
            <person name="Nagy L.G."/>
            <person name="Martin F."/>
            <person name="Kauserud H."/>
        </authorList>
    </citation>
    <scope>NUCLEOTIDE SEQUENCE</scope>
    <source>
        <strain evidence="3">9284</strain>
    </source>
</reference>
<dbReference type="Pfam" id="PF07714">
    <property type="entry name" value="PK_Tyr_Ser-Thr"/>
    <property type="match status" value="1"/>
</dbReference>
<dbReference type="InterPro" id="IPR011009">
    <property type="entry name" value="Kinase-like_dom_sf"/>
</dbReference>
<keyword evidence="4" id="KW-1185">Reference proteome</keyword>
<name>A0AAD7F779_9AGAR</name>
<evidence type="ECO:0000256" key="1">
    <source>
        <dbReference type="SAM" id="MobiDB-lite"/>
    </source>
</evidence>
<organism evidence="3 4">
    <name type="scientific">Roridomyces roridus</name>
    <dbReference type="NCBI Taxonomy" id="1738132"/>
    <lineage>
        <taxon>Eukaryota</taxon>
        <taxon>Fungi</taxon>
        <taxon>Dikarya</taxon>
        <taxon>Basidiomycota</taxon>
        <taxon>Agaricomycotina</taxon>
        <taxon>Agaricomycetes</taxon>
        <taxon>Agaricomycetidae</taxon>
        <taxon>Agaricales</taxon>
        <taxon>Marasmiineae</taxon>
        <taxon>Mycenaceae</taxon>
        <taxon>Roridomyces</taxon>
    </lineage>
</organism>
<dbReference type="InterPro" id="IPR000719">
    <property type="entry name" value="Prot_kinase_dom"/>
</dbReference>